<feature type="region of interest" description="Disordered" evidence="1">
    <location>
        <begin position="68"/>
        <end position="165"/>
    </location>
</feature>
<feature type="transmembrane region" description="Helical" evidence="2">
    <location>
        <begin position="45"/>
        <end position="62"/>
    </location>
</feature>
<dbReference type="EMBL" id="QFOZ01000010">
    <property type="protein sequence ID" value="PZP88551.1"/>
    <property type="molecule type" value="Genomic_DNA"/>
</dbReference>
<evidence type="ECO:0000256" key="2">
    <source>
        <dbReference type="SAM" id="Phobius"/>
    </source>
</evidence>
<comment type="caution">
    <text evidence="3">The sequence shown here is derived from an EMBL/GenBank/DDBJ whole genome shotgun (WGS) entry which is preliminary data.</text>
</comment>
<evidence type="ECO:0000313" key="4">
    <source>
        <dbReference type="Proteomes" id="UP000248606"/>
    </source>
</evidence>
<sequence length="165" mass="17929">MEEKGTAETTATETVKHLPTKDEHAFGTHLKEEHSREHRGKTTSTIILTVVFIALLATYIYLHGSDRFDVFQPKPTSSTVQPVPIIPWEDYKKQHPQQSSTPQPSVTSPQPSDSSTPSKTPAEPSPGESTGENGAETRQLFPPVHAPDNNEPSAPPSSPDSAARP</sequence>
<gene>
    <name evidence="3" type="ORF">DI579_05895</name>
</gene>
<protein>
    <submittedName>
        <fullName evidence="3">Uncharacterized protein</fullName>
    </submittedName>
</protein>
<dbReference type="AlphaFoldDB" id="A0A2W5I8Y0"/>
<feature type="compositionally biased region" description="Basic and acidic residues" evidence="1">
    <location>
        <begin position="14"/>
        <end position="36"/>
    </location>
</feature>
<feature type="region of interest" description="Disordered" evidence="1">
    <location>
        <begin position="1"/>
        <end position="41"/>
    </location>
</feature>
<proteinExistence type="predicted"/>
<reference evidence="3 4" key="1">
    <citation type="submission" date="2017-08" db="EMBL/GenBank/DDBJ databases">
        <title>Infants hospitalized years apart are colonized by the same room-sourced microbial strains.</title>
        <authorList>
            <person name="Brooks B."/>
            <person name="Olm M.R."/>
            <person name="Firek B.A."/>
            <person name="Baker R."/>
            <person name="Thomas B.C."/>
            <person name="Morowitz M.J."/>
            <person name="Banfield J.F."/>
        </authorList>
    </citation>
    <scope>NUCLEOTIDE SEQUENCE [LARGE SCALE GENOMIC DNA]</scope>
    <source>
        <strain evidence="3">S2_006_000_R1_57</strain>
    </source>
</reference>
<feature type="compositionally biased region" description="Low complexity" evidence="1">
    <location>
        <begin position="96"/>
        <end position="121"/>
    </location>
</feature>
<name>A0A2W5I8Y0_9ACTN</name>
<keyword evidence="2" id="KW-1133">Transmembrane helix</keyword>
<organism evidence="3 4">
    <name type="scientific">Lawsonella clevelandensis</name>
    <dbReference type="NCBI Taxonomy" id="1528099"/>
    <lineage>
        <taxon>Bacteria</taxon>
        <taxon>Bacillati</taxon>
        <taxon>Actinomycetota</taxon>
        <taxon>Actinomycetes</taxon>
        <taxon>Mycobacteriales</taxon>
        <taxon>Lawsonellaceae</taxon>
        <taxon>Lawsonella</taxon>
    </lineage>
</organism>
<evidence type="ECO:0000313" key="3">
    <source>
        <dbReference type="EMBL" id="PZP88551.1"/>
    </source>
</evidence>
<keyword evidence="2" id="KW-0812">Transmembrane</keyword>
<dbReference type="Proteomes" id="UP000248606">
    <property type="component" value="Unassembled WGS sequence"/>
</dbReference>
<dbReference type="RefSeq" id="WP_303678921.1">
    <property type="nucleotide sequence ID" value="NZ_CAKZIO010000002.1"/>
</dbReference>
<keyword evidence="2" id="KW-0472">Membrane</keyword>
<accession>A0A2W5I8Y0</accession>
<evidence type="ECO:0000256" key="1">
    <source>
        <dbReference type="SAM" id="MobiDB-lite"/>
    </source>
</evidence>